<evidence type="ECO:0000313" key="7">
    <source>
        <dbReference type="Proteomes" id="UP000190896"/>
    </source>
</evidence>
<evidence type="ECO:0000256" key="1">
    <source>
        <dbReference type="ARBA" id="ARBA00001947"/>
    </source>
</evidence>
<dbReference type="SUPFAM" id="SSF53187">
    <property type="entry name" value="Zn-dependent exopeptidases"/>
    <property type="match status" value="1"/>
</dbReference>
<reference evidence="6 7" key="1">
    <citation type="submission" date="2016-11" db="EMBL/GenBank/DDBJ databases">
        <title>Mixed transmission modes and dynamic genome evolution in an obligate animal-bacterial symbiosis.</title>
        <authorList>
            <person name="Russell S.L."/>
            <person name="Corbett-Detig R.B."/>
            <person name="Cavanaugh C.M."/>
        </authorList>
    </citation>
    <scope>NUCLEOTIDE SEQUENCE [LARGE SCALE GENOMIC DNA]</scope>
    <source>
        <strain evidence="6">Se-Cadez</strain>
    </source>
</reference>
<dbReference type="CDD" id="cd06256">
    <property type="entry name" value="M14_ASTE_ASPA-like"/>
    <property type="match status" value="1"/>
</dbReference>
<gene>
    <name evidence="6" type="ORF">BOW51_03905</name>
</gene>
<protein>
    <submittedName>
        <fullName evidence="6">Peptidase M14</fullName>
    </submittedName>
</protein>
<dbReference type="GO" id="GO:0046872">
    <property type="term" value="F:metal ion binding"/>
    <property type="evidence" value="ECO:0007669"/>
    <property type="project" value="UniProtKB-KW"/>
</dbReference>
<evidence type="ECO:0000256" key="3">
    <source>
        <dbReference type="ARBA" id="ARBA00022801"/>
    </source>
</evidence>
<keyword evidence="7" id="KW-1185">Reference proteome</keyword>
<dbReference type="EMBL" id="MPRJ01000017">
    <property type="protein sequence ID" value="OOZ37135.1"/>
    <property type="molecule type" value="Genomic_DNA"/>
</dbReference>
<feature type="domain" description="Succinylglutamate desuccinylase/Aspartoacylase catalytic" evidence="5">
    <location>
        <begin position="39"/>
        <end position="156"/>
    </location>
</feature>
<dbReference type="InterPro" id="IPR055438">
    <property type="entry name" value="AstE_AspA_cat"/>
</dbReference>
<keyword evidence="4" id="KW-0862">Zinc</keyword>
<evidence type="ECO:0000256" key="4">
    <source>
        <dbReference type="ARBA" id="ARBA00022833"/>
    </source>
</evidence>
<dbReference type="Gene3D" id="3.40.630.10">
    <property type="entry name" value="Zn peptidases"/>
    <property type="match status" value="1"/>
</dbReference>
<dbReference type="Proteomes" id="UP000190896">
    <property type="component" value="Unassembled WGS sequence"/>
</dbReference>
<evidence type="ECO:0000313" key="6">
    <source>
        <dbReference type="EMBL" id="OOZ37135.1"/>
    </source>
</evidence>
<sequence length="346" mass="38645">MLQELDYLPDGLLELEAHELEGVLDGPTLIHLTGAREPALFVSVLMHGNEPTGWEAVRQLLSAYGAEGQYESLPRSVSLFIGNVSAASQGLRRLDGQPDYNRVWPGCEVASGAEHEMMGRVVEIMTRRGMFASVDIHNNTGLNPHYACVNVIDNRFLHLAAMFSRTVVYFIRPCGVQSLAMSKHCPAVTLECGRPGQAHGVEHAREYLDACLHLSDFPEPPVSEHDIDLFHTVAVVKVPEDISFGFGGVDAQLQFDEDLELFNFRELTRGTRLGRSSLEKGLGLDARDEQGRDVTSRYFEVDGSDLRLRVPVMPSMLTRDERVIRQDCLCYLMERYDDHLRDGDSA</sequence>
<dbReference type="Pfam" id="PF24827">
    <property type="entry name" value="AstE_AspA_cat"/>
    <property type="match status" value="1"/>
</dbReference>
<keyword evidence="3" id="KW-0378">Hydrolase</keyword>
<dbReference type="GO" id="GO:0016788">
    <property type="term" value="F:hydrolase activity, acting on ester bonds"/>
    <property type="evidence" value="ECO:0007669"/>
    <property type="project" value="InterPro"/>
</dbReference>
<comment type="caution">
    <text evidence="6">The sequence shown here is derived from an EMBL/GenBank/DDBJ whole genome shotgun (WGS) entry which is preliminary data.</text>
</comment>
<evidence type="ECO:0000256" key="2">
    <source>
        <dbReference type="ARBA" id="ARBA00022723"/>
    </source>
</evidence>
<dbReference type="AlphaFoldDB" id="A0A1T2KWC2"/>
<dbReference type="RefSeq" id="WP_078486210.1">
    <property type="nucleotide sequence ID" value="NZ_MPRJ01000017.1"/>
</dbReference>
<dbReference type="OrthoDB" id="9782876at2"/>
<organism evidence="6 7">
    <name type="scientific">Solemya velesiana gill symbiont</name>
    <dbReference type="NCBI Taxonomy" id="1918948"/>
    <lineage>
        <taxon>Bacteria</taxon>
        <taxon>Pseudomonadati</taxon>
        <taxon>Pseudomonadota</taxon>
        <taxon>Gammaproteobacteria</taxon>
        <taxon>sulfur-oxidizing symbionts</taxon>
    </lineage>
</organism>
<keyword evidence="2" id="KW-0479">Metal-binding</keyword>
<name>A0A1T2KWC2_9GAMM</name>
<proteinExistence type="predicted"/>
<evidence type="ECO:0000259" key="5">
    <source>
        <dbReference type="Pfam" id="PF24827"/>
    </source>
</evidence>
<comment type="cofactor">
    <cofactor evidence="1">
        <name>Zn(2+)</name>
        <dbReference type="ChEBI" id="CHEBI:29105"/>
    </cofactor>
</comment>
<accession>A0A1T2KWC2</accession>